<dbReference type="InterPro" id="IPR003787">
    <property type="entry name" value="Sulphur_relay_DsrE/F-like"/>
</dbReference>
<evidence type="ECO:0000313" key="4">
    <source>
        <dbReference type="Proteomes" id="UP000051276"/>
    </source>
</evidence>
<protein>
    <submittedName>
        <fullName evidence="2">Intracellular sulfur oxidation protein, DsrE/DsrF family</fullName>
    </submittedName>
</protein>
<comment type="caution">
    <text evidence="2">The sequence shown here is derived from an EMBL/GenBank/DDBJ whole genome shotgun (WGS) entry which is preliminary data.</text>
</comment>
<dbReference type="SUPFAM" id="SSF75169">
    <property type="entry name" value="DsrEFH-like"/>
    <property type="match status" value="1"/>
</dbReference>
<dbReference type="EMBL" id="LMXI01000323">
    <property type="protein sequence ID" value="KRT58532.1"/>
    <property type="molecule type" value="Genomic_DNA"/>
</dbReference>
<name>A0A0T5YU77_9GAMM</name>
<sequence length="168" mass="19324">MAIKKLLLCYGVLAISLTAEAGQEVEPAYEPPKAVYDFYLDDPAKMGSALYWVRSLINPLMDSPYDMAPEFMEIKVVAHGTEIVTLAKKNYERYRTEVERMRYYALLGVEFKVCGMAASDYGYSVEEFHDFVEVVPSAFAELLHWQRQGYGLITPRVYIRQQSLEEIR</sequence>
<evidence type="ECO:0000313" key="3">
    <source>
        <dbReference type="EMBL" id="KRT58532.1"/>
    </source>
</evidence>
<dbReference type="STRING" id="54398.Ga0074115_10116"/>
<feature type="chain" id="PRO_5007432395" evidence="1">
    <location>
        <begin position="22"/>
        <end position="168"/>
    </location>
</feature>
<organism evidence="2 5">
    <name type="scientific">endosymbiont of Ridgeia piscesae</name>
    <dbReference type="NCBI Taxonomy" id="54398"/>
    <lineage>
        <taxon>Bacteria</taxon>
        <taxon>Pseudomonadati</taxon>
        <taxon>Pseudomonadota</taxon>
        <taxon>Gammaproteobacteria</taxon>
        <taxon>sulfur-oxidizing symbionts</taxon>
    </lineage>
</organism>
<evidence type="ECO:0000256" key="1">
    <source>
        <dbReference type="SAM" id="SignalP"/>
    </source>
</evidence>
<dbReference type="Proteomes" id="UP000051276">
    <property type="component" value="Unassembled WGS sequence"/>
</dbReference>
<feature type="signal peptide" evidence="1">
    <location>
        <begin position="1"/>
        <end position="21"/>
    </location>
</feature>
<dbReference type="Gene3D" id="3.40.1260.10">
    <property type="entry name" value="DsrEFH-like"/>
    <property type="match status" value="1"/>
</dbReference>
<dbReference type="EMBL" id="LDXT01000095">
    <property type="protein sequence ID" value="KRT53685.1"/>
    <property type="molecule type" value="Genomic_DNA"/>
</dbReference>
<dbReference type="Pfam" id="PF02635">
    <property type="entry name" value="DsrE"/>
    <property type="match status" value="1"/>
</dbReference>
<keyword evidence="1" id="KW-0732">Signal</keyword>
<dbReference type="Proteomes" id="UP000051634">
    <property type="component" value="Unassembled WGS sequence"/>
</dbReference>
<evidence type="ECO:0000313" key="2">
    <source>
        <dbReference type="EMBL" id="KRT53685.1"/>
    </source>
</evidence>
<dbReference type="PANTHER" id="PTHR37691">
    <property type="entry name" value="BLR3518 PROTEIN"/>
    <property type="match status" value="1"/>
</dbReference>
<evidence type="ECO:0000313" key="5">
    <source>
        <dbReference type="Proteomes" id="UP000051634"/>
    </source>
</evidence>
<dbReference type="RefSeq" id="WP_232432822.1">
    <property type="nucleotide sequence ID" value="NZ_KQ556882.1"/>
</dbReference>
<proteinExistence type="predicted"/>
<dbReference type="AlphaFoldDB" id="A0A0T5YU77"/>
<accession>A0A0T5YU77</accession>
<dbReference type="InterPro" id="IPR027396">
    <property type="entry name" value="DsrEFH-like"/>
</dbReference>
<dbReference type="PATRIC" id="fig|54398.3.peg.17"/>
<dbReference type="PANTHER" id="PTHR37691:SF1">
    <property type="entry name" value="BLR3518 PROTEIN"/>
    <property type="match status" value="1"/>
</dbReference>
<reference evidence="4 5" key="1">
    <citation type="submission" date="2015-11" db="EMBL/GenBank/DDBJ databases">
        <title>The genome of Candidatus Endoriftia persephone in Ridgeia piscesae and population structure of the North Eastern Pacific vestimentiferan symbionts.</title>
        <authorList>
            <person name="Perez M."/>
            <person name="Juniper K.S."/>
        </authorList>
    </citation>
    <scope>NUCLEOTIDE SEQUENCE [LARGE SCALE GENOMIC DNA]</scope>
    <source>
        <strain evidence="3">Ind10</strain>
        <strain evidence="2">Ind11</strain>
    </source>
</reference>
<gene>
    <name evidence="2" type="ORF">Ga0074115_10116</name>
    <name evidence="3" type="ORF">Ga0076813_13711</name>
</gene>
<keyword evidence="5" id="KW-1185">Reference proteome</keyword>